<evidence type="ECO:0008006" key="3">
    <source>
        <dbReference type="Google" id="ProtNLM"/>
    </source>
</evidence>
<comment type="caution">
    <text evidence="1">The sequence shown here is derived from an EMBL/GenBank/DDBJ whole genome shotgun (WGS) entry which is preliminary data.</text>
</comment>
<reference evidence="1 2" key="1">
    <citation type="submission" date="2023-09" db="EMBL/GenBank/DDBJ databases">
        <authorList>
            <person name="Rey-Velasco X."/>
        </authorList>
    </citation>
    <scope>NUCLEOTIDE SEQUENCE [LARGE SCALE GENOMIC DNA]</scope>
    <source>
        <strain evidence="1 2">P117</strain>
    </source>
</reference>
<dbReference type="EMBL" id="JAVRHX010000002">
    <property type="protein sequence ID" value="MDT0595048.1"/>
    <property type="molecule type" value="Genomic_DNA"/>
</dbReference>
<dbReference type="Proteomes" id="UP001253545">
    <property type="component" value="Unassembled WGS sequence"/>
</dbReference>
<dbReference type="RefSeq" id="WP_311368565.1">
    <property type="nucleotide sequence ID" value="NZ_JAVRHX010000002.1"/>
</dbReference>
<keyword evidence="2" id="KW-1185">Reference proteome</keyword>
<name>A0ABU2ZQY1_9ALTE</name>
<dbReference type="Gene3D" id="3.40.50.1110">
    <property type="entry name" value="SGNH hydrolase"/>
    <property type="match status" value="1"/>
</dbReference>
<protein>
    <recommendedName>
        <fullName evidence="3">SGNH hydrolase-type esterase domain-containing protein</fullName>
    </recommendedName>
</protein>
<proteinExistence type="predicted"/>
<dbReference type="SUPFAM" id="SSF52266">
    <property type="entry name" value="SGNH hydrolase"/>
    <property type="match status" value="1"/>
</dbReference>
<gene>
    <name evidence="1" type="ORF">RM552_09360</name>
</gene>
<dbReference type="InterPro" id="IPR036514">
    <property type="entry name" value="SGNH_hydro_sf"/>
</dbReference>
<accession>A0ABU2ZQY1</accession>
<evidence type="ECO:0000313" key="2">
    <source>
        <dbReference type="Proteomes" id="UP001253545"/>
    </source>
</evidence>
<organism evidence="1 2">
    <name type="scientific">Glaciecola petra</name>
    <dbReference type="NCBI Taxonomy" id="3075602"/>
    <lineage>
        <taxon>Bacteria</taxon>
        <taxon>Pseudomonadati</taxon>
        <taxon>Pseudomonadota</taxon>
        <taxon>Gammaproteobacteria</taxon>
        <taxon>Alteromonadales</taxon>
        <taxon>Alteromonadaceae</taxon>
        <taxon>Glaciecola</taxon>
    </lineage>
</organism>
<evidence type="ECO:0000313" key="1">
    <source>
        <dbReference type="EMBL" id="MDT0595048.1"/>
    </source>
</evidence>
<sequence length="295" mass="34055">MPKETAIQRRRRQAATTGVTSFRSDFNYMCRRHSNRIGIVTEGDSWFDYPRRWLLFGPDINVVHHIEAKIIGTDKVNLLRMASNGDRAEQMMSGSQKKVFETMLRRNSKYINLILFSGGGNDIVGKRNLPPLLNEYQTGFTAHQCIKQDAFEKKLNKIFEAYATLMALRSLYVPHAKVVTHCYDIAAPSEAGARFLWGLIDTKSWIYPFLVEKSIPEDLHIPIVKILLGRFRERLIAFTQLPKYLEQIYMVDTQGLLRPGNRDDWLNEIHPTESGFKTIATPIYDKMKDLYPDLP</sequence>